<feature type="compositionally biased region" description="Basic and acidic residues" evidence="1">
    <location>
        <begin position="1"/>
        <end position="21"/>
    </location>
</feature>
<dbReference type="Proteomes" id="UP000011666">
    <property type="component" value="Unassembled WGS sequence"/>
</dbReference>
<sequence length="190" mass="21644">MASRDRVRGDRRDVRARDRSRPGSRPRRSSEQAPASVTETGEQELSDLDARVVTRRRVTPNLAVRWEGLNPRRALVLGLVVSVVALTLAMPLRTYFSQQSEFDQLKTSNAQLRTEVADYQQKVNEQNDPAYIEAQARDRLKFVKPGEKPVVMMFPGDDARKAAEQQAEERRRAPWYGNLWDAVATPPTQK</sequence>
<evidence type="ECO:0000256" key="1">
    <source>
        <dbReference type="SAM" id="MobiDB-lite"/>
    </source>
</evidence>
<dbReference type="AlphaFoldDB" id="M0QJ19"/>
<dbReference type="Pfam" id="PF04977">
    <property type="entry name" value="DivIC"/>
    <property type="match status" value="1"/>
</dbReference>
<keyword evidence="2" id="KW-0812">Transmembrane</keyword>
<reference evidence="3 4" key="1">
    <citation type="submission" date="2013-01" db="EMBL/GenBank/DDBJ databases">
        <title>Whole genome shotgun sequence of Gordonia soli NBRC 108243.</title>
        <authorList>
            <person name="Isaki-Nakamura S."/>
            <person name="Hosoyama A."/>
            <person name="Tsuchikane K."/>
            <person name="Ando Y."/>
            <person name="Baba S."/>
            <person name="Ohji S."/>
            <person name="Hamada M."/>
            <person name="Tamura T."/>
            <person name="Yamazoe A."/>
            <person name="Yamazaki S."/>
            <person name="Fujita N."/>
        </authorList>
    </citation>
    <scope>NUCLEOTIDE SEQUENCE [LARGE SCALE GENOMIC DNA]</scope>
    <source>
        <strain evidence="3 4">NBRC 108243</strain>
    </source>
</reference>
<comment type="caution">
    <text evidence="3">The sequence shown here is derived from an EMBL/GenBank/DDBJ whole genome shotgun (WGS) entry which is preliminary data.</text>
</comment>
<organism evidence="3 4">
    <name type="scientific">Gordonia soli NBRC 108243</name>
    <dbReference type="NCBI Taxonomy" id="1223545"/>
    <lineage>
        <taxon>Bacteria</taxon>
        <taxon>Bacillati</taxon>
        <taxon>Actinomycetota</taxon>
        <taxon>Actinomycetes</taxon>
        <taxon>Mycobacteriales</taxon>
        <taxon>Gordoniaceae</taxon>
        <taxon>Gordonia</taxon>
    </lineage>
</organism>
<accession>M0QJ19</accession>
<proteinExistence type="predicted"/>
<name>M0QJ19_9ACTN</name>
<evidence type="ECO:0000313" key="3">
    <source>
        <dbReference type="EMBL" id="GAC68558.1"/>
    </source>
</evidence>
<feature type="region of interest" description="Disordered" evidence="1">
    <location>
        <begin position="161"/>
        <end position="190"/>
    </location>
</feature>
<evidence type="ECO:0000256" key="2">
    <source>
        <dbReference type="SAM" id="Phobius"/>
    </source>
</evidence>
<dbReference type="OrthoDB" id="5187715at2"/>
<feature type="compositionally biased region" description="Polar residues" evidence="1">
    <location>
        <begin position="31"/>
        <end position="40"/>
    </location>
</feature>
<keyword evidence="2" id="KW-1133">Transmembrane helix</keyword>
<feature type="compositionally biased region" description="Basic and acidic residues" evidence="1">
    <location>
        <begin position="161"/>
        <end position="172"/>
    </location>
</feature>
<dbReference type="RefSeq" id="WP_007620791.1">
    <property type="nucleotide sequence ID" value="NZ_BANX01000016.1"/>
</dbReference>
<dbReference type="InterPro" id="IPR007060">
    <property type="entry name" value="FtsL/DivIC"/>
</dbReference>
<protein>
    <recommendedName>
        <fullName evidence="5">Septum formation initiator family protein</fullName>
    </recommendedName>
</protein>
<feature type="region of interest" description="Disordered" evidence="1">
    <location>
        <begin position="1"/>
        <end position="45"/>
    </location>
</feature>
<dbReference type="eggNOG" id="COG2919">
    <property type="taxonomic scope" value="Bacteria"/>
</dbReference>
<keyword evidence="2" id="KW-0472">Membrane</keyword>
<keyword evidence="4" id="KW-1185">Reference proteome</keyword>
<evidence type="ECO:0008006" key="5">
    <source>
        <dbReference type="Google" id="ProtNLM"/>
    </source>
</evidence>
<evidence type="ECO:0000313" key="4">
    <source>
        <dbReference type="Proteomes" id="UP000011666"/>
    </source>
</evidence>
<gene>
    <name evidence="3" type="ORF">GS4_16_00880</name>
</gene>
<dbReference type="EMBL" id="BANX01000016">
    <property type="protein sequence ID" value="GAC68558.1"/>
    <property type="molecule type" value="Genomic_DNA"/>
</dbReference>
<feature type="transmembrane region" description="Helical" evidence="2">
    <location>
        <begin position="74"/>
        <end position="96"/>
    </location>
</feature>
<dbReference type="STRING" id="1223545.GS4_16_00880"/>